<dbReference type="EMBL" id="PGGS01000043">
    <property type="protein sequence ID" value="PNH10904.1"/>
    <property type="molecule type" value="Genomic_DNA"/>
</dbReference>
<evidence type="ECO:0008006" key="3">
    <source>
        <dbReference type="Google" id="ProtNLM"/>
    </source>
</evidence>
<evidence type="ECO:0000313" key="2">
    <source>
        <dbReference type="Proteomes" id="UP000236333"/>
    </source>
</evidence>
<dbReference type="AlphaFoldDB" id="A0A2J8AEG5"/>
<protein>
    <recommendedName>
        <fullName evidence="3">Integrase zinc-binding domain-containing protein</fullName>
    </recommendedName>
</protein>
<proteinExistence type="predicted"/>
<dbReference type="Proteomes" id="UP000236333">
    <property type="component" value="Unassembled WGS sequence"/>
</dbReference>
<evidence type="ECO:0000313" key="1">
    <source>
        <dbReference type="EMBL" id="PNH10904.1"/>
    </source>
</evidence>
<sequence>MQTLPERLQRPVEPLGGWAPRVDEDEESWVARALVQRHPGSALAIALTTGLADAAEGHEEAGQPLCADVWGDETVIEALRAGGACSSPPGGDAVARRVARRAAHYRWDGSQLLRAMPGGRPPPDSRRRLVEMMHSRLGHLGVRRTLALLQLGHWCGPCSCTRWR</sequence>
<name>A0A2J8AEG5_9CHLO</name>
<reference evidence="1 2" key="1">
    <citation type="journal article" date="2017" name="Mol. Biol. Evol.">
        <title>The 4-celled Tetrabaena socialis nuclear genome reveals the essential components for genetic control of cell number at the origin of multicellularity in the volvocine lineage.</title>
        <authorList>
            <person name="Featherston J."/>
            <person name="Arakaki Y."/>
            <person name="Hanschen E.R."/>
            <person name="Ferris P.J."/>
            <person name="Michod R.E."/>
            <person name="Olson B.J.S.C."/>
            <person name="Nozaki H."/>
            <person name="Durand P.M."/>
        </authorList>
    </citation>
    <scope>NUCLEOTIDE SEQUENCE [LARGE SCALE GENOMIC DNA]</scope>
    <source>
        <strain evidence="1 2">NIES-571</strain>
    </source>
</reference>
<organism evidence="1 2">
    <name type="scientific">Tetrabaena socialis</name>
    <dbReference type="NCBI Taxonomy" id="47790"/>
    <lineage>
        <taxon>Eukaryota</taxon>
        <taxon>Viridiplantae</taxon>
        <taxon>Chlorophyta</taxon>
        <taxon>core chlorophytes</taxon>
        <taxon>Chlorophyceae</taxon>
        <taxon>CS clade</taxon>
        <taxon>Chlamydomonadales</taxon>
        <taxon>Tetrabaenaceae</taxon>
        <taxon>Tetrabaena</taxon>
    </lineage>
</organism>
<keyword evidence="2" id="KW-1185">Reference proteome</keyword>
<accession>A0A2J8AEG5</accession>
<gene>
    <name evidence="1" type="ORF">TSOC_002298</name>
</gene>
<comment type="caution">
    <text evidence="1">The sequence shown here is derived from an EMBL/GenBank/DDBJ whole genome shotgun (WGS) entry which is preliminary data.</text>
</comment>